<evidence type="ECO:0000256" key="1">
    <source>
        <dbReference type="SAM" id="MobiDB-lite"/>
    </source>
</evidence>
<dbReference type="AlphaFoldDB" id="A0A1Z4ELA8"/>
<keyword evidence="4" id="KW-1185">Reference proteome</keyword>
<dbReference type="Proteomes" id="UP000217736">
    <property type="component" value="Chromosome"/>
</dbReference>
<protein>
    <submittedName>
        <fullName evidence="3">Uncharacterized protein</fullName>
    </submittedName>
</protein>
<organism evidence="3 4">
    <name type="scientific">Mycobacterium shigaense</name>
    <dbReference type="NCBI Taxonomy" id="722731"/>
    <lineage>
        <taxon>Bacteria</taxon>
        <taxon>Bacillati</taxon>
        <taxon>Actinomycetota</taxon>
        <taxon>Actinomycetes</taxon>
        <taxon>Mycobacteriales</taxon>
        <taxon>Mycobacteriaceae</taxon>
        <taxon>Mycobacterium</taxon>
        <taxon>Mycobacterium simiae complex</taxon>
    </lineage>
</organism>
<name>A0A1Z4ELA8_9MYCO</name>
<feature type="region of interest" description="Disordered" evidence="1">
    <location>
        <begin position="52"/>
        <end position="88"/>
    </location>
</feature>
<dbReference type="EMBL" id="AP018164">
    <property type="protein sequence ID" value="BAX93731.1"/>
    <property type="molecule type" value="Genomic_DNA"/>
</dbReference>
<accession>A0A1Z4ELA8</accession>
<evidence type="ECO:0000313" key="4">
    <source>
        <dbReference type="Proteomes" id="UP000217736"/>
    </source>
</evidence>
<dbReference type="KEGG" id="mshg:MSG_03601"/>
<feature type="transmembrane region" description="Helical" evidence="2">
    <location>
        <begin position="15"/>
        <end position="39"/>
    </location>
</feature>
<gene>
    <name evidence="3" type="ORF">MSG_03601</name>
</gene>
<feature type="compositionally biased region" description="Low complexity" evidence="1">
    <location>
        <begin position="71"/>
        <end position="88"/>
    </location>
</feature>
<reference evidence="4" key="1">
    <citation type="submission" date="2017-06" db="EMBL/GenBank/DDBJ databases">
        <title>Complete Genome Sequence of Mycobacterium shigaense.</title>
        <authorList>
            <person name="Fukano H."/>
            <person name="Yoshida M."/>
            <person name="Kazumi Y."/>
            <person name="Ogura Y."/>
            <person name="Mitarai S."/>
            <person name="Hayashi T."/>
            <person name="Hoshino Y."/>
        </authorList>
    </citation>
    <scope>NUCLEOTIDE SEQUENCE [LARGE SCALE GENOMIC DNA]</scope>
    <source>
        <strain evidence="4">UN-152</strain>
    </source>
</reference>
<keyword evidence="2" id="KW-1133">Transmembrane helix</keyword>
<sequence length="88" mass="9024">MSDVSEPETSRLGQAAAWVGIVAGVVFVVAVIFFSGVILGRSSDGFGWRHGGGSDWPGGGRAATCPMMSNGMMRPGDMGPMGPMDHAP</sequence>
<dbReference type="RefSeq" id="WP_142404499.1">
    <property type="nucleotide sequence ID" value="NZ_AP018164.1"/>
</dbReference>
<keyword evidence="2" id="KW-0812">Transmembrane</keyword>
<evidence type="ECO:0000313" key="3">
    <source>
        <dbReference type="EMBL" id="BAX93731.1"/>
    </source>
</evidence>
<proteinExistence type="predicted"/>
<keyword evidence="2" id="KW-0472">Membrane</keyword>
<evidence type="ECO:0000256" key="2">
    <source>
        <dbReference type="SAM" id="Phobius"/>
    </source>
</evidence>
<feature type="compositionally biased region" description="Gly residues" evidence="1">
    <location>
        <begin position="52"/>
        <end position="61"/>
    </location>
</feature>